<name>A0A0E9SVY3_ANGAN</name>
<accession>A0A0E9SVY3</accession>
<dbReference type="AlphaFoldDB" id="A0A0E9SVY3"/>
<dbReference type="EMBL" id="GBXM01085524">
    <property type="protein sequence ID" value="JAH23053.1"/>
    <property type="molecule type" value="Transcribed_RNA"/>
</dbReference>
<organism evidence="1">
    <name type="scientific">Anguilla anguilla</name>
    <name type="common">European freshwater eel</name>
    <name type="synonym">Muraena anguilla</name>
    <dbReference type="NCBI Taxonomy" id="7936"/>
    <lineage>
        <taxon>Eukaryota</taxon>
        <taxon>Metazoa</taxon>
        <taxon>Chordata</taxon>
        <taxon>Craniata</taxon>
        <taxon>Vertebrata</taxon>
        <taxon>Euteleostomi</taxon>
        <taxon>Actinopterygii</taxon>
        <taxon>Neopterygii</taxon>
        <taxon>Teleostei</taxon>
        <taxon>Anguilliformes</taxon>
        <taxon>Anguillidae</taxon>
        <taxon>Anguilla</taxon>
    </lineage>
</organism>
<reference evidence="1" key="1">
    <citation type="submission" date="2014-11" db="EMBL/GenBank/DDBJ databases">
        <authorList>
            <person name="Amaro Gonzalez C."/>
        </authorList>
    </citation>
    <scope>NUCLEOTIDE SEQUENCE</scope>
</reference>
<sequence length="45" mass="5152">MQGNSHNPTPPRDFNILCTATSLNHLKRDTYPTQCIFIKPSDKLH</sequence>
<reference evidence="1" key="2">
    <citation type="journal article" date="2015" name="Fish Shellfish Immunol.">
        <title>Early steps in the European eel (Anguilla anguilla)-Vibrio vulnificus interaction in the gills: Role of the RtxA13 toxin.</title>
        <authorList>
            <person name="Callol A."/>
            <person name="Pajuelo D."/>
            <person name="Ebbesson L."/>
            <person name="Teles M."/>
            <person name="MacKenzie S."/>
            <person name="Amaro C."/>
        </authorList>
    </citation>
    <scope>NUCLEOTIDE SEQUENCE</scope>
</reference>
<proteinExistence type="predicted"/>
<protein>
    <submittedName>
        <fullName evidence="1">Uncharacterized protein</fullName>
    </submittedName>
</protein>
<dbReference type="EMBL" id="GBXM01063175">
    <property type="protein sequence ID" value="JAH45402.1"/>
    <property type="molecule type" value="Transcribed_RNA"/>
</dbReference>
<evidence type="ECO:0000313" key="1">
    <source>
        <dbReference type="EMBL" id="JAH45402.1"/>
    </source>
</evidence>